<comment type="caution">
    <text evidence="2">The sequence shown here is derived from an EMBL/GenBank/DDBJ whole genome shotgun (WGS) entry which is preliminary data.</text>
</comment>
<dbReference type="AlphaFoldDB" id="A0A3M8B846"/>
<evidence type="ECO:0000259" key="1">
    <source>
        <dbReference type="Pfam" id="PF13349"/>
    </source>
</evidence>
<protein>
    <recommendedName>
        <fullName evidence="1">DUF4097 domain-containing protein</fullName>
    </recommendedName>
</protein>
<gene>
    <name evidence="2" type="ORF">EB820_04090</name>
</gene>
<dbReference type="PROSITE" id="PS51257">
    <property type="entry name" value="PROKAR_LIPOPROTEIN"/>
    <property type="match status" value="1"/>
</dbReference>
<evidence type="ECO:0000313" key="3">
    <source>
        <dbReference type="Proteomes" id="UP000276178"/>
    </source>
</evidence>
<evidence type="ECO:0000313" key="2">
    <source>
        <dbReference type="EMBL" id="RNB59598.1"/>
    </source>
</evidence>
<proteinExistence type="predicted"/>
<name>A0A3M8B846_9BACL</name>
<dbReference type="InterPro" id="IPR025164">
    <property type="entry name" value="Toastrack_DUF4097"/>
</dbReference>
<organism evidence="2 3">
    <name type="scientific">Brevibacillus agri</name>
    <dbReference type="NCBI Taxonomy" id="51101"/>
    <lineage>
        <taxon>Bacteria</taxon>
        <taxon>Bacillati</taxon>
        <taxon>Bacillota</taxon>
        <taxon>Bacilli</taxon>
        <taxon>Bacillales</taxon>
        <taxon>Paenibacillaceae</taxon>
        <taxon>Brevibacillus</taxon>
    </lineage>
</organism>
<dbReference type="Proteomes" id="UP000276178">
    <property type="component" value="Unassembled WGS sequence"/>
</dbReference>
<sequence>MKSWIGAGFLALAIGLAGCSNGSLQTVEEKRHLELPIAAIETLEIATASGDLIVKGDDKATSIQVDATINRSPNINPEDIEVTLAEDGAVAQLTSESRAQFGVAYMKLKLEVTVPSGLKVAITDGSGDIDVSKLAGPLTIADDSGDIRLKDVTGEVEINDQSGDIKISKATALKLIEDDSGDILLEDTVGDVEIRDQSGDMNIVRHKGNLSISDESGDIDIYTVDGNVEIVEDGSGKRSVKNVSGSYTEN</sequence>
<dbReference type="GeneID" id="82809452"/>
<dbReference type="EMBL" id="RHHN01000012">
    <property type="protein sequence ID" value="RNB59598.1"/>
    <property type="molecule type" value="Genomic_DNA"/>
</dbReference>
<accession>A0A3M8B846</accession>
<feature type="domain" description="DUF4097" evidence="1">
    <location>
        <begin position="40"/>
        <end position="224"/>
    </location>
</feature>
<dbReference type="OrthoDB" id="2465196at2"/>
<dbReference type="Pfam" id="PF13349">
    <property type="entry name" value="DUF4097"/>
    <property type="match status" value="1"/>
</dbReference>
<reference evidence="2 3" key="1">
    <citation type="submission" date="2018-10" db="EMBL/GenBank/DDBJ databases">
        <title>Phylogenomics of Brevibacillus.</title>
        <authorList>
            <person name="Dunlap C."/>
        </authorList>
    </citation>
    <scope>NUCLEOTIDE SEQUENCE [LARGE SCALE GENOMIC DNA]</scope>
    <source>
        <strain evidence="2 3">NRRL NRS 1219</strain>
    </source>
</reference>
<dbReference type="RefSeq" id="WP_007778317.1">
    <property type="nucleotide sequence ID" value="NZ_BJOD01000037.1"/>
</dbReference>